<dbReference type="Pfam" id="PF26534">
    <property type="entry name" value="NTF2_7"/>
    <property type="match status" value="1"/>
</dbReference>
<dbReference type="HOGENOM" id="CLU_583974_0_0_1"/>
<evidence type="ECO:0000259" key="1">
    <source>
        <dbReference type="Pfam" id="PF13649"/>
    </source>
</evidence>
<accession>N1PNE1</accession>
<protein>
    <submittedName>
        <fullName evidence="3">Uncharacterized protein</fullName>
    </submittedName>
</protein>
<feature type="domain" description="NTF2-like" evidence="2">
    <location>
        <begin position="306"/>
        <end position="449"/>
    </location>
</feature>
<dbReference type="InterPro" id="IPR050508">
    <property type="entry name" value="Methyltransf_Superfamily"/>
</dbReference>
<dbReference type="SUPFAM" id="SSF53335">
    <property type="entry name" value="S-adenosyl-L-methionine-dependent methyltransferases"/>
    <property type="match status" value="1"/>
</dbReference>
<dbReference type="OrthoDB" id="66144at2759"/>
<dbReference type="AlphaFoldDB" id="N1PNE1"/>
<reference evidence="4" key="1">
    <citation type="journal article" date="2012" name="PLoS Genet.">
        <title>The genomes of the fungal plant pathogens Cladosporium fulvum and Dothistroma septosporum reveal adaptation to different hosts and lifestyles but also signatures of common ancestry.</title>
        <authorList>
            <person name="de Wit P.J.G.M."/>
            <person name="van der Burgt A."/>
            <person name="Oekmen B."/>
            <person name="Stergiopoulos I."/>
            <person name="Abd-Elsalam K.A."/>
            <person name="Aerts A.L."/>
            <person name="Bahkali A.H."/>
            <person name="Beenen H.G."/>
            <person name="Chettri P."/>
            <person name="Cox M.P."/>
            <person name="Datema E."/>
            <person name="de Vries R.P."/>
            <person name="Dhillon B."/>
            <person name="Ganley A.R."/>
            <person name="Griffiths S.A."/>
            <person name="Guo Y."/>
            <person name="Hamelin R.C."/>
            <person name="Henrissat B."/>
            <person name="Kabir M.S."/>
            <person name="Jashni M.K."/>
            <person name="Kema G."/>
            <person name="Klaubauf S."/>
            <person name="Lapidus A."/>
            <person name="Levasseur A."/>
            <person name="Lindquist E."/>
            <person name="Mehrabi R."/>
            <person name="Ohm R.A."/>
            <person name="Owen T.J."/>
            <person name="Salamov A."/>
            <person name="Schwelm A."/>
            <person name="Schijlen E."/>
            <person name="Sun H."/>
            <person name="van den Burg H.A."/>
            <person name="van Ham R.C.H.J."/>
            <person name="Zhang S."/>
            <person name="Goodwin S.B."/>
            <person name="Grigoriev I.V."/>
            <person name="Collemare J."/>
            <person name="Bradshaw R.E."/>
        </authorList>
    </citation>
    <scope>NUCLEOTIDE SEQUENCE [LARGE SCALE GENOMIC DNA]</scope>
    <source>
        <strain evidence="4">NZE10 / CBS 128990</strain>
    </source>
</reference>
<evidence type="ECO:0000259" key="2">
    <source>
        <dbReference type="Pfam" id="PF26534"/>
    </source>
</evidence>
<dbReference type="PANTHER" id="PTHR42912">
    <property type="entry name" value="METHYLTRANSFERASE"/>
    <property type="match status" value="1"/>
</dbReference>
<feature type="domain" description="Methyltransferase" evidence="1">
    <location>
        <begin position="74"/>
        <end position="169"/>
    </location>
</feature>
<dbReference type="InterPro" id="IPR041698">
    <property type="entry name" value="Methyltransf_25"/>
</dbReference>
<organism evidence="3 4">
    <name type="scientific">Dothistroma septosporum (strain NZE10 / CBS 128990)</name>
    <name type="common">Red band needle blight fungus</name>
    <name type="synonym">Mycosphaerella pini</name>
    <dbReference type="NCBI Taxonomy" id="675120"/>
    <lineage>
        <taxon>Eukaryota</taxon>
        <taxon>Fungi</taxon>
        <taxon>Dikarya</taxon>
        <taxon>Ascomycota</taxon>
        <taxon>Pezizomycotina</taxon>
        <taxon>Dothideomycetes</taxon>
        <taxon>Dothideomycetidae</taxon>
        <taxon>Mycosphaerellales</taxon>
        <taxon>Mycosphaerellaceae</taxon>
        <taxon>Dothistroma</taxon>
    </lineage>
</organism>
<evidence type="ECO:0000313" key="4">
    <source>
        <dbReference type="Proteomes" id="UP000016933"/>
    </source>
</evidence>
<name>N1PNE1_DOTSN</name>
<dbReference type="STRING" id="675120.N1PNE1"/>
<gene>
    <name evidence="3" type="ORF">DOTSEDRAFT_34872</name>
</gene>
<evidence type="ECO:0000313" key="3">
    <source>
        <dbReference type="EMBL" id="EME44438.1"/>
    </source>
</evidence>
<keyword evidence="4" id="KW-1185">Reference proteome</keyword>
<dbReference type="eggNOG" id="KOG1541">
    <property type="taxonomic scope" value="Eukaryota"/>
</dbReference>
<dbReference type="GO" id="GO:0008168">
    <property type="term" value="F:methyltransferase activity"/>
    <property type="evidence" value="ECO:0007669"/>
    <property type="project" value="TreeGrafter"/>
</dbReference>
<dbReference type="InterPro" id="IPR058645">
    <property type="entry name" value="NTF2-like_dom_7"/>
</dbReference>
<proteinExistence type="predicted"/>
<reference evidence="3 4" key="2">
    <citation type="journal article" date="2012" name="PLoS Pathog.">
        <title>Diverse lifestyles and strategies of plant pathogenesis encoded in the genomes of eighteen Dothideomycetes fungi.</title>
        <authorList>
            <person name="Ohm R.A."/>
            <person name="Feau N."/>
            <person name="Henrissat B."/>
            <person name="Schoch C.L."/>
            <person name="Horwitz B.A."/>
            <person name="Barry K.W."/>
            <person name="Condon B.J."/>
            <person name="Copeland A.C."/>
            <person name="Dhillon B."/>
            <person name="Glaser F."/>
            <person name="Hesse C.N."/>
            <person name="Kosti I."/>
            <person name="LaButti K."/>
            <person name="Lindquist E.A."/>
            <person name="Lucas S."/>
            <person name="Salamov A.A."/>
            <person name="Bradshaw R.E."/>
            <person name="Ciuffetti L."/>
            <person name="Hamelin R.C."/>
            <person name="Kema G.H.J."/>
            <person name="Lawrence C."/>
            <person name="Scott J.A."/>
            <person name="Spatafora J.W."/>
            <person name="Turgeon B.G."/>
            <person name="de Wit P.J.G.M."/>
            <person name="Zhong S."/>
            <person name="Goodwin S.B."/>
            <person name="Grigoriev I.V."/>
        </authorList>
    </citation>
    <scope>NUCLEOTIDE SEQUENCE [LARGE SCALE GENOMIC DNA]</scope>
    <source>
        <strain evidence="4">NZE10 / CBS 128990</strain>
    </source>
</reference>
<dbReference type="InterPro" id="IPR029063">
    <property type="entry name" value="SAM-dependent_MTases_sf"/>
</dbReference>
<dbReference type="Pfam" id="PF13649">
    <property type="entry name" value="Methyltransf_25"/>
    <property type="match status" value="1"/>
</dbReference>
<dbReference type="EMBL" id="KB446539">
    <property type="protein sequence ID" value="EME44438.1"/>
    <property type="molecule type" value="Genomic_DNA"/>
</dbReference>
<sequence length="468" mass="51022">MSTHKDLTHTTSGQSADFLSRAYSLKDVNAAKNLYEEWAQSYDADLESSSYASPQFAVAAVAKHIDNDSGHLKILDAGCGTGLVGLHVSRSPLASSPGFTIDGLDLSPGMLAIARQKSIYHDLDPADLSKPIERVDGSYRVITCVGTLTKGHVGPKVINEFVRVVSQGGLVVATVHEEVWESAGYRHVVEALEKQEMVEVVGTEEMGFVEGDQRQGDAYIDTPHTILHVGTTLGDYCINSTRVVSASHHQGCKLGTHDAATSHSRRDEICIPMADCVNMKLTLIPNFCNLLAPALSSSSSESCIAISSSDAAEFVAKWGTTLTKMPYNGIDWETIADEIIYKDFVSYSNSIRSSCHLPVGNGTTKDSISHASKAQWIKGLGVLPPIDKFAPSLVQVSCNHITAVWTMIPEGVGYVRQIMVYEMVKSQGKEKLLQVRRVDYEYDNAAWTTSDDVEDKLHCKYVGSEHDY</sequence>
<dbReference type="PANTHER" id="PTHR42912:SF93">
    <property type="entry name" value="N6-ADENOSINE-METHYLTRANSFERASE TMT1A"/>
    <property type="match status" value="1"/>
</dbReference>
<dbReference type="Proteomes" id="UP000016933">
    <property type="component" value="Unassembled WGS sequence"/>
</dbReference>
<dbReference type="CDD" id="cd02440">
    <property type="entry name" value="AdoMet_MTases"/>
    <property type="match status" value="1"/>
</dbReference>
<dbReference type="Gene3D" id="3.40.50.150">
    <property type="entry name" value="Vaccinia Virus protein VP39"/>
    <property type="match status" value="1"/>
</dbReference>